<feature type="coiled-coil region" evidence="1">
    <location>
        <begin position="159"/>
        <end position="246"/>
    </location>
</feature>
<protein>
    <submittedName>
        <fullName evidence="3">Uncharacterized protein</fullName>
    </submittedName>
</protein>
<dbReference type="AlphaFoldDB" id="A0A2J7RQS6"/>
<dbReference type="EMBL" id="NEVH01000618">
    <property type="protein sequence ID" value="PNF43189.1"/>
    <property type="molecule type" value="Genomic_DNA"/>
</dbReference>
<keyword evidence="4" id="KW-1185">Reference proteome</keyword>
<name>A0A2J7RQS6_9NEOP</name>
<evidence type="ECO:0000313" key="4">
    <source>
        <dbReference type="Proteomes" id="UP000235965"/>
    </source>
</evidence>
<feature type="non-terminal residue" evidence="3">
    <location>
        <position position="284"/>
    </location>
</feature>
<feature type="region of interest" description="Disordered" evidence="2">
    <location>
        <begin position="129"/>
        <end position="159"/>
    </location>
</feature>
<sequence>MYADAPASEARIKALELENSKLQVEVATLQSKLEMQQHHSGGLGAAMLQERLEAQQRHIAALELAKKGSSTVTEEVEKLQETNAMLQKANLRLESENLELRLDLEKYRSDTPRLREQVQHLETYVSLLKTENAEQRGGHTVTSTSDEGTESQHNSKKSVAELERTVVAMKRVVEKLQQENKRLLSGRKDALTERKGSADKLRAQLHMVESEKKALQEHYLQATERVSQLETELDKANIQITVLQTEHKDRIHSDTNELQLVKAQLVHKNQLLSKVKTLLQRAAA</sequence>
<keyword evidence="1" id="KW-0175">Coiled coil</keyword>
<dbReference type="Proteomes" id="UP000235965">
    <property type="component" value="Unassembled WGS sequence"/>
</dbReference>
<gene>
    <name evidence="3" type="ORF">B7P43_G15673</name>
</gene>
<feature type="coiled-coil region" evidence="1">
    <location>
        <begin position="5"/>
        <end position="110"/>
    </location>
</feature>
<dbReference type="OrthoDB" id="6351660at2759"/>
<reference evidence="3 4" key="1">
    <citation type="submission" date="2017-12" db="EMBL/GenBank/DDBJ databases">
        <title>Hemimetabolous genomes reveal molecular basis of termite eusociality.</title>
        <authorList>
            <person name="Harrison M.C."/>
            <person name="Jongepier E."/>
            <person name="Robertson H.M."/>
            <person name="Arning N."/>
            <person name="Bitard-Feildel T."/>
            <person name="Chao H."/>
            <person name="Childers C.P."/>
            <person name="Dinh H."/>
            <person name="Doddapaneni H."/>
            <person name="Dugan S."/>
            <person name="Gowin J."/>
            <person name="Greiner C."/>
            <person name="Han Y."/>
            <person name="Hu H."/>
            <person name="Hughes D.S.T."/>
            <person name="Huylmans A.-K."/>
            <person name="Kemena C."/>
            <person name="Kremer L.P.M."/>
            <person name="Lee S.L."/>
            <person name="Lopez-Ezquerra A."/>
            <person name="Mallet L."/>
            <person name="Monroy-Kuhn J.M."/>
            <person name="Moser A."/>
            <person name="Murali S.C."/>
            <person name="Muzny D.M."/>
            <person name="Otani S."/>
            <person name="Piulachs M.-D."/>
            <person name="Poelchau M."/>
            <person name="Qu J."/>
            <person name="Schaub F."/>
            <person name="Wada-Katsumata A."/>
            <person name="Worley K.C."/>
            <person name="Xie Q."/>
            <person name="Ylla G."/>
            <person name="Poulsen M."/>
            <person name="Gibbs R.A."/>
            <person name="Schal C."/>
            <person name="Richards S."/>
            <person name="Belles X."/>
            <person name="Korb J."/>
            <person name="Bornberg-Bauer E."/>
        </authorList>
    </citation>
    <scope>NUCLEOTIDE SEQUENCE [LARGE SCALE GENOMIC DNA]</scope>
    <source>
        <tissue evidence="3">Whole body</tissue>
    </source>
</reference>
<organism evidence="3 4">
    <name type="scientific">Cryptotermes secundus</name>
    <dbReference type="NCBI Taxonomy" id="105785"/>
    <lineage>
        <taxon>Eukaryota</taxon>
        <taxon>Metazoa</taxon>
        <taxon>Ecdysozoa</taxon>
        <taxon>Arthropoda</taxon>
        <taxon>Hexapoda</taxon>
        <taxon>Insecta</taxon>
        <taxon>Pterygota</taxon>
        <taxon>Neoptera</taxon>
        <taxon>Polyneoptera</taxon>
        <taxon>Dictyoptera</taxon>
        <taxon>Blattodea</taxon>
        <taxon>Blattoidea</taxon>
        <taxon>Termitoidae</taxon>
        <taxon>Kalotermitidae</taxon>
        <taxon>Cryptotermitinae</taxon>
        <taxon>Cryptotermes</taxon>
    </lineage>
</organism>
<accession>A0A2J7RQS6</accession>
<evidence type="ECO:0000256" key="2">
    <source>
        <dbReference type="SAM" id="MobiDB-lite"/>
    </source>
</evidence>
<comment type="caution">
    <text evidence="3">The sequence shown here is derived from an EMBL/GenBank/DDBJ whole genome shotgun (WGS) entry which is preliminary data.</text>
</comment>
<evidence type="ECO:0000256" key="1">
    <source>
        <dbReference type="SAM" id="Coils"/>
    </source>
</evidence>
<evidence type="ECO:0000313" key="3">
    <source>
        <dbReference type="EMBL" id="PNF43189.1"/>
    </source>
</evidence>
<proteinExistence type="predicted"/>